<reference evidence="2 3" key="1">
    <citation type="submission" date="2017-08" db="EMBL/GenBank/DDBJ databases">
        <authorList>
            <person name="de Groot N.N."/>
        </authorList>
    </citation>
    <scope>NUCLEOTIDE SEQUENCE [LARGE SCALE GENOMIC DNA]</scope>
    <source>
        <strain evidence="2 3">HM2</strain>
    </source>
</reference>
<sequence length="859" mass="93193">MKKVILLLLLSLANIAGAYSVTYKYSGATGASCEPASASGGTEIRCSAPDGFVWSAVSLDGGNSSIKYCISGACLAEINDNVVVDVKFSQETAVHKIDWVAVWSQVYTLSNGYIKVTDLDGKYFLFAASEGDSVKVTPVPSLSYHFQALREKSRVGVKIDTDYFGKDNLSFFAMPDADIRLEAEFAHNLYRILYDMNGLDTLELWGTDCSTLLSCTISKAIYEREGYIFRGWTYEKDQQDTFLLPGTKLPPAPYENDARIQLYAKWFEVKKPQKVNGCYQINDEHELFGYAYIVNGKDHFEQETDACGELVADIVVNESVLDSIAMLRKDPERLLTWTPMGSAEKPFVGRFNGKGHSIKGLYVPGSGSSVGFFAVAQGDVSIDSLGIVNSYFEGYERIGGFVGSLAKKSKLSITQSYVDLTLSGRNMGGLVGYVFDSSSVYIKGVHRSGKNISESVVGGLVGRGRPASVFTILNSYNESSFECGIHHCTIGGLLGCIGADYEDLIYENMGDSLIIDSCYNTGAMGGKGNDSYYGIGRSMGGLVGSFNIHYASISNSYNKGSMMTEDGGRDTDYMGGLVASYSGILEITRCHNSGTLKGDGVAGFVAGIGEGSHINISTSYNEGYLWGRGIASGMVISEVGFYGVNPEGTIVNSYNVGEVEVYESYRKATLFGSGLFDGNINLKIINSYNVTPFNYRKCQISYDTLVNVFYYRSLPCEGFEDQSSPDDFIDGSIAWKLYNYNENGVDGHVWGQKVGVDLYPVLNGAGVEGYNPDAPRSSSSSGRVSLTAEVVDLNVSVNVADRKIQIEGARTGSMFALFDMQGRMLLAGSIENGSRTIGVPMAGSYLLRVGSKMQKVHVK</sequence>
<gene>
    <name evidence="2" type="ORF">SAMN05661053_2157</name>
</gene>
<dbReference type="Gene3D" id="2.160.20.110">
    <property type="match status" value="2"/>
</dbReference>
<feature type="chain" id="PRO_5016565727" evidence="1">
    <location>
        <begin position="19"/>
        <end position="859"/>
    </location>
</feature>
<evidence type="ECO:0000313" key="2">
    <source>
        <dbReference type="EMBL" id="SUQ24744.1"/>
    </source>
</evidence>
<accession>A0A380S768</accession>
<dbReference type="Proteomes" id="UP000255423">
    <property type="component" value="Unassembled WGS sequence"/>
</dbReference>
<dbReference type="EMBL" id="UHJL01000003">
    <property type="protein sequence ID" value="SUQ24744.1"/>
    <property type="molecule type" value="Genomic_DNA"/>
</dbReference>
<dbReference type="RefSeq" id="WP_109573152.1">
    <property type="nucleotide sequence ID" value="NZ_UHJL01000003.1"/>
</dbReference>
<keyword evidence="1" id="KW-0732">Signal</keyword>
<evidence type="ECO:0000256" key="1">
    <source>
        <dbReference type="SAM" id="SignalP"/>
    </source>
</evidence>
<name>A0A380S768_FIBSU</name>
<protein>
    <submittedName>
        <fullName evidence="2">Uncharacterized protein</fullName>
    </submittedName>
</protein>
<proteinExistence type="predicted"/>
<feature type="signal peptide" evidence="1">
    <location>
        <begin position="1"/>
        <end position="18"/>
    </location>
</feature>
<organism evidence="2 3">
    <name type="scientific">Fibrobacter succinogenes</name>
    <name type="common">Bacteroides succinogenes</name>
    <dbReference type="NCBI Taxonomy" id="833"/>
    <lineage>
        <taxon>Bacteria</taxon>
        <taxon>Pseudomonadati</taxon>
        <taxon>Fibrobacterota</taxon>
        <taxon>Fibrobacteria</taxon>
        <taxon>Fibrobacterales</taxon>
        <taxon>Fibrobacteraceae</taxon>
        <taxon>Fibrobacter</taxon>
    </lineage>
</organism>
<dbReference type="AlphaFoldDB" id="A0A380S768"/>
<evidence type="ECO:0000313" key="3">
    <source>
        <dbReference type="Proteomes" id="UP000255423"/>
    </source>
</evidence>